<dbReference type="InterPro" id="IPR051317">
    <property type="entry name" value="Gfo/Idh/MocA_oxidoreduct"/>
</dbReference>
<sequence>MSRGERLRVAVAGLGVIAQAVHLPVLERRRDLFELAAVADLSAQRGHELGRRYGVPERHRYLDGAALLDAGGFDALLLLTSGSHGELTAAALRRGVPVFCEKPLAYTRAEAAELAAAGAGTGAGLMVGYMKQYDPAVAELARRLDRIGGAGAVHAVEVTVLHPSGESQLASQRLGPAPTDVDPERVRVLRDRSDELLLRAVGADRQVRALYQIMINSVSHDLSLLRLLTGAPSTVEHVALWPADPPAGQEPSVEVSGGLLAGGRYGIRWLHLPDYPGYRETVTVHHANGSLELVFPTPYRLDLPSTLTVRDGTGGVERRVGYQETGSGFERELVAFHAMVTAGTPPRTGLAGGTADIGTSQQVVRRFGALTGSAVGGEAATG</sequence>
<gene>
    <name evidence="2" type="ORF">Pen02_22170</name>
</gene>
<keyword evidence="3" id="KW-1185">Reference proteome</keyword>
<comment type="caution">
    <text evidence="2">The sequence shown here is derived from an EMBL/GenBank/DDBJ whole genome shotgun (WGS) entry which is preliminary data.</text>
</comment>
<reference evidence="2 3" key="1">
    <citation type="submission" date="2021-01" db="EMBL/GenBank/DDBJ databases">
        <title>Whole genome shotgun sequence of Plantactinospora endophytica NBRC 110450.</title>
        <authorList>
            <person name="Komaki H."/>
            <person name="Tamura T."/>
        </authorList>
    </citation>
    <scope>NUCLEOTIDE SEQUENCE [LARGE SCALE GENOMIC DNA]</scope>
    <source>
        <strain evidence="2 3">NBRC 110450</strain>
    </source>
</reference>
<feature type="domain" description="Gfo/Idh/MocA-like oxidoreductase N-terminal" evidence="1">
    <location>
        <begin position="7"/>
        <end position="129"/>
    </location>
</feature>
<dbReference type="InterPro" id="IPR000683">
    <property type="entry name" value="Gfo/Idh/MocA-like_OxRdtase_N"/>
</dbReference>
<dbReference type="PANTHER" id="PTHR43708:SF4">
    <property type="entry name" value="OXIDOREDUCTASE YCEM-RELATED"/>
    <property type="match status" value="1"/>
</dbReference>
<dbReference type="Proteomes" id="UP000646749">
    <property type="component" value="Unassembled WGS sequence"/>
</dbReference>
<dbReference type="Pfam" id="PF01408">
    <property type="entry name" value="GFO_IDH_MocA"/>
    <property type="match status" value="1"/>
</dbReference>
<evidence type="ECO:0000313" key="3">
    <source>
        <dbReference type="Proteomes" id="UP000646749"/>
    </source>
</evidence>
<dbReference type="SUPFAM" id="SSF51735">
    <property type="entry name" value="NAD(P)-binding Rossmann-fold domains"/>
    <property type="match status" value="1"/>
</dbReference>
<dbReference type="Gene3D" id="3.30.360.10">
    <property type="entry name" value="Dihydrodipicolinate Reductase, domain 2"/>
    <property type="match status" value="1"/>
</dbReference>
<evidence type="ECO:0000259" key="1">
    <source>
        <dbReference type="Pfam" id="PF01408"/>
    </source>
</evidence>
<protein>
    <recommendedName>
        <fullName evidence="1">Gfo/Idh/MocA-like oxidoreductase N-terminal domain-containing protein</fullName>
    </recommendedName>
</protein>
<organism evidence="2 3">
    <name type="scientific">Plantactinospora endophytica</name>
    <dbReference type="NCBI Taxonomy" id="673535"/>
    <lineage>
        <taxon>Bacteria</taxon>
        <taxon>Bacillati</taxon>
        <taxon>Actinomycetota</taxon>
        <taxon>Actinomycetes</taxon>
        <taxon>Micromonosporales</taxon>
        <taxon>Micromonosporaceae</taxon>
        <taxon>Plantactinospora</taxon>
    </lineage>
</organism>
<dbReference type="InterPro" id="IPR036291">
    <property type="entry name" value="NAD(P)-bd_dom_sf"/>
</dbReference>
<dbReference type="RefSeq" id="WP_203865861.1">
    <property type="nucleotide sequence ID" value="NZ_BONW01000009.1"/>
</dbReference>
<dbReference type="PANTHER" id="PTHR43708">
    <property type="entry name" value="CONSERVED EXPRESSED OXIDOREDUCTASE (EUROFUNG)"/>
    <property type="match status" value="1"/>
</dbReference>
<proteinExistence type="predicted"/>
<name>A0ABQ4DXW5_9ACTN</name>
<accession>A0ABQ4DXW5</accession>
<dbReference type="EMBL" id="BONW01000009">
    <property type="protein sequence ID" value="GIG87281.1"/>
    <property type="molecule type" value="Genomic_DNA"/>
</dbReference>
<evidence type="ECO:0000313" key="2">
    <source>
        <dbReference type="EMBL" id="GIG87281.1"/>
    </source>
</evidence>
<dbReference type="Gene3D" id="3.40.50.720">
    <property type="entry name" value="NAD(P)-binding Rossmann-like Domain"/>
    <property type="match status" value="1"/>
</dbReference>